<dbReference type="InterPro" id="IPR000847">
    <property type="entry name" value="LysR_HTH_N"/>
</dbReference>
<dbReference type="SUPFAM" id="SSF46785">
    <property type="entry name" value="Winged helix' DNA-binding domain"/>
    <property type="match status" value="1"/>
</dbReference>
<evidence type="ECO:0000256" key="3">
    <source>
        <dbReference type="ARBA" id="ARBA00023125"/>
    </source>
</evidence>
<dbReference type="InterPro" id="IPR036388">
    <property type="entry name" value="WH-like_DNA-bd_sf"/>
</dbReference>
<sequence>MKNMPPLPALRAFEAVARLGSVVQAADELHVTHGAISQQLRSLEEYLGLSLFSRKGKRLVITDDGRIYALRLRMALGDIAKATGDVLSLPRSDELIIAVVPSFACHWLIRRLPGFMAAHPDLKLTLRASLELVDFSIDRVDAAIRMGPGGWEATSQTALFVDDMVAVASPSFNGGRLPGTPAEIMAAPLVRSVESWSHWLSAAGLPDMVLSGPVYTDSNLVLEALRQGQGVALTRRLLVHDAVLRGELVQLSPIAVAHQNPYWLVWPMRSHGTAKLVAFSEWLKAEVASYLAQIR</sequence>
<evidence type="ECO:0000313" key="6">
    <source>
        <dbReference type="EMBL" id="MBK7417431.1"/>
    </source>
</evidence>
<name>A0A935KEU6_9RHOO</name>
<dbReference type="InterPro" id="IPR005119">
    <property type="entry name" value="LysR_subst-bd"/>
</dbReference>
<dbReference type="GO" id="GO:0003700">
    <property type="term" value="F:DNA-binding transcription factor activity"/>
    <property type="evidence" value="ECO:0007669"/>
    <property type="project" value="InterPro"/>
</dbReference>
<comment type="caution">
    <text evidence="6">The sequence shown here is derived from an EMBL/GenBank/DDBJ whole genome shotgun (WGS) entry which is preliminary data.</text>
</comment>
<dbReference type="PANTHER" id="PTHR30537:SF79">
    <property type="entry name" value="TRANSCRIPTIONAL REGULATOR-RELATED"/>
    <property type="match status" value="1"/>
</dbReference>
<proteinExistence type="inferred from homology"/>
<dbReference type="GO" id="GO:0043565">
    <property type="term" value="F:sequence-specific DNA binding"/>
    <property type="evidence" value="ECO:0007669"/>
    <property type="project" value="TreeGrafter"/>
</dbReference>
<dbReference type="EMBL" id="JADJMS010000052">
    <property type="protein sequence ID" value="MBK7417431.1"/>
    <property type="molecule type" value="Genomic_DNA"/>
</dbReference>
<keyword evidence="4" id="KW-0804">Transcription</keyword>
<dbReference type="PROSITE" id="PS50931">
    <property type="entry name" value="HTH_LYSR"/>
    <property type="match status" value="1"/>
</dbReference>
<dbReference type="PANTHER" id="PTHR30537">
    <property type="entry name" value="HTH-TYPE TRANSCRIPTIONAL REGULATOR"/>
    <property type="match status" value="1"/>
</dbReference>
<dbReference type="InterPro" id="IPR036390">
    <property type="entry name" value="WH_DNA-bd_sf"/>
</dbReference>
<protein>
    <submittedName>
        <fullName evidence="6">LysR family transcriptional regulator</fullName>
    </submittedName>
</protein>
<organism evidence="6 7">
    <name type="scientific">Candidatus Dechloromonas phosphorivorans</name>
    <dbReference type="NCBI Taxonomy" id="2899244"/>
    <lineage>
        <taxon>Bacteria</taxon>
        <taxon>Pseudomonadati</taxon>
        <taxon>Pseudomonadota</taxon>
        <taxon>Betaproteobacteria</taxon>
        <taxon>Rhodocyclales</taxon>
        <taxon>Azonexaceae</taxon>
        <taxon>Dechloromonas</taxon>
    </lineage>
</organism>
<dbReference type="Pfam" id="PF00126">
    <property type="entry name" value="HTH_1"/>
    <property type="match status" value="1"/>
</dbReference>
<dbReference type="Gene3D" id="1.10.10.10">
    <property type="entry name" value="Winged helix-like DNA-binding domain superfamily/Winged helix DNA-binding domain"/>
    <property type="match status" value="1"/>
</dbReference>
<evidence type="ECO:0000256" key="2">
    <source>
        <dbReference type="ARBA" id="ARBA00023015"/>
    </source>
</evidence>
<dbReference type="SUPFAM" id="SSF53850">
    <property type="entry name" value="Periplasmic binding protein-like II"/>
    <property type="match status" value="1"/>
</dbReference>
<evidence type="ECO:0000256" key="4">
    <source>
        <dbReference type="ARBA" id="ARBA00023163"/>
    </source>
</evidence>
<dbReference type="Pfam" id="PF03466">
    <property type="entry name" value="LysR_substrate"/>
    <property type="match status" value="1"/>
</dbReference>
<dbReference type="Proteomes" id="UP000739411">
    <property type="component" value="Unassembled WGS sequence"/>
</dbReference>
<dbReference type="GO" id="GO:0006351">
    <property type="term" value="P:DNA-templated transcription"/>
    <property type="evidence" value="ECO:0007669"/>
    <property type="project" value="TreeGrafter"/>
</dbReference>
<evidence type="ECO:0000313" key="7">
    <source>
        <dbReference type="Proteomes" id="UP000739411"/>
    </source>
</evidence>
<dbReference type="InterPro" id="IPR058163">
    <property type="entry name" value="LysR-type_TF_proteobact-type"/>
</dbReference>
<keyword evidence="3" id="KW-0238">DNA-binding</keyword>
<reference evidence="6 7" key="1">
    <citation type="submission" date="2020-10" db="EMBL/GenBank/DDBJ databases">
        <title>Connecting structure to function with the recovery of over 1000 high-quality activated sludge metagenome-assembled genomes encoding full-length rRNA genes using long-read sequencing.</title>
        <authorList>
            <person name="Singleton C.M."/>
            <person name="Petriglieri F."/>
            <person name="Kristensen J.M."/>
            <person name="Kirkegaard R.H."/>
            <person name="Michaelsen T.Y."/>
            <person name="Andersen M.H."/>
            <person name="Karst S.M."/>
            <person name="Dueholm M.S."/>
            <person name="Nielsen P.H."/>
            <person name="Albertsen M."/>
        </authorList>
    </citation>
    <scope>NUCLEOTIDE SEQUENCE [LARGE SCALE GENOMIC DNA]</scope>
    <source>
        <strain evidence="6">EsbW_18-Q3-R4-48_BATAC.463</strain>
    </source>
</reference>
<dbReference type="PRINTS" id="PR00039">
    <property type="entry name" value="HTHLYSR"/>
</dbReference>
<comment type="similarity">
    <text evidence="1">Belongs to the LysR transcriptional regulatory family.</text>
</comment>
<accession>A0A935KEU6</accession>
<keyword evidence="2" id="KW-0805">Transcription regulation</keyword>
<evidence type="ECO:0000259" key="5">
    <source>
        <dbReference type="PROSITE" id="PS50931"/>
    </source>
</evidence>
<gene>
    <name evidence="6" type="ORF">IPJ38_22410</name>
</gene>
<evidence type="ECO:0000256" key="1">
    <source>
        <dbReference type="ARBA" id="ARBA00009437"/>
    </source>
</evidence>
<dbReference type="CDD" id="cd08432">
    <property type="entry name" value="PBP2_GcdR_TrpI_HvrB_AmpR_like"/>
    <property type="match status" value="1"/>
</dbReference>
<feature type="domain" description="HTH lysR-type" evidence="5">
    <location>
        <begin position="5"/>
        <end position="62"/>
    </location>
</feature>
<dbReference type="AlphaFoldDB" id="A0A935KEU6"/>
<dbReference type="Gene3D" id="3.40.190.10">
    <property type="entry name" value="Periplasmic binding protein-like II"/>
    <property type="match status" value="2"/>
</dbReference>